<comment type="caution">
    <text evidence="2">The sequence shown here is derived from an EMBL/GenBank/DDBJ whole genome shotgun (WGS) entry which is preliminary data.</text>
</comment>
<organism evidence="2 3">
    <name type="scientific">Phocaeicola vulgatus</name>
    <name type="common">Bacteroides vulgatus</name>
    <dbReference type="NCBI Taxonomy" id="821"/>
    <lineage>
        <taxon>Bacteria</taxon>
        <taxon>Pseudomonadati</taxon>
        <taxon>Bacteroidota</taxon>
        <taxon>Bacteroidia</taxon>
        <taxon>Bacteroidales</taxon>
        <taxon>Bacteroidaceae</taxon>
        <taxon>Phocaeicola</taxon>
    </lineage>
</organism>
<feature type="transmembrane region" description="Helical" evidence="1">
    <location>
        <begin position="92"/>
        <end position="110"/>
    </location>
</feature>
<keyword evidence="1" id="KW-0812">Transmembrane</keyword>
<keyword evidence="1" id="KW-0472">Membrane</keyword>
<evidence type="ECO:0000256" key="1">
    <source>
        <dbReference type="SAM" id="Phobius"/>
    </source>
</evidence>
<name>A0A3E4VZ42_PHOVU</name>
<dbReference type="EMBL" id="QSTG01000108">
    <property type="protein sequence ID" value="RGM35215.1"/>
    <property type="molecule type" value="Genomic_DNA"/>
</dbReference>
<gene>
    <name evidence="2" type="ORF">DXC16_24640</name>
</gene>
<proteinExistence type="predicted"/>
<keyword evidence="1" id="KW-1133">Transmembrane helix</keyword>
<accession>A0A3E4VZ42</accession>
<feature type="transmembrane region" description="Helical" evidence="1">
    <location>
        <begin position="21"/>
        <end position="45"/>
    </location>
</feature>
<reference evidence="2 3" key="1">
    <citation type="submission" date="2018-08" db="EMBL/GenBank/DDBJ databases">
        <title>A genome reference for cultivated species of the human gut microbiota.</title>
        <authorList>
            <person name="Zou Y."/>
            <person name="Xue W."/>
            <person name="Luo G."/>
        </authorList>
    </citation>
    <scope>NUCLEOTIDE SEQUENCE [LARGE SCALE GENOMIC DNA]</scope>
    <source>
        <strain evidence="2 3">OM08-13BH</strain>
    </source>
</reference>
<protein>
    <recommendedName>
        <fullName evidence="4">Transmembrane protein</fullName>
    </recommendedName>
</protein>
<evidence type="ECO:0000313" key="3">
    <source>
        <dbReference type="Proteomes" id="UP000261003"/>
    </source>
</evidence>
<dbReference type="AlphaFoldDB" id="A0A3E4VZ42"/>
<evidence type="ECO:0000313" key="2">
    <source>
        <dbReference type="EMBL" id="RGM35215.1"/>
    </source>
</evidence>
<sequence length="114" mass="13264">MFYYNHFQGTRKLLQLIMKNLLGCLSIVICFAIPVAITCALAAWLCDIEPDKTYTWYSGIWHGLFCIPNWIRSFFYSDVLCKANYYTTGYNVWWWITFIWVLLGIVAGGGKARN</sequence>
<evidence type="ECO:0008006" key="4">
    <source>
        <dbReference type="Google" id="ProtNLM"/>
    </source>
</evidence>
<dbReference type="Proteomes" id="UP000261003">
    <property type="component" value="Unassembled WGS sequence"/>
</dbReference>